<accession>A0AA86R8E2</accession>
<evidence type="ECO:0000313" key="3">
    <source>
        <dbReference type="EMBL" id="CAL6090093.1"/>
    </source>
</evidence>
<protein>
    <submittedName>
        <fullName evidence="3">Hypothetical_protein</fullName>
    </submittedName>
</protein>
<proteinExistence type="predicted"/>
<sequence>MRNVQSSITGINGQISNINYINQIQNNDILTLRSQIRTSSWNGAVQCKVFKANNFVSELTTGFCSYLSRCCRPNNGQYECYKGMALQPTMYSAYLCGEFIPIQ</sequence>
<reference evidence="1" key="1">
    <citation type="submission" date="2023-06" db="EMBL/GenBank/DDBJ databases">
        <authorList>
            <person name="Kurt Z."/>
        </authorList>
    </citation>
    <scope>NUCLEOTIDE SEQUENCE</scope>
</reference>
<evidence type="ECO:0000313" key="1">
    <source>
        <dbReference type="EMBL" id="CAI9973291.1"/>
    </source>
</evidence>
<dbReference type="EMBL" id="CAXDID020000425">
    <property type="protein sequence ID" value="CAL6090093.1"/>
    <property type="molecule type" value="Genomic_DNA"/>
</dbReference>
<dbReference type="AlphaFoldDB" id="A0AA86R8E2"/>
<evidence type="ECO:0000313" key="5">
    <source>
        <dbReference type="Proteomes" id="UP001642409"/>
    </source>
</evidence>
<dbReference type="Proteomes" id="UP001642409">
    <property type="component" value="Unassembled WGS sequence"/>
</dbReference>
<comment type="caution">
    <text evidence="1">The sequence shown here is derived from an EMBL/GenBank/DDBJ whole genome shotgun (WGS) entry which is preliminary data.</text>
</comment>
<dbReference type="EMBL" id="CATOUU010001120">
    <property type="protein sequence ID" value="CAI9973291.1"/>
    <property type="molecule type" value="Genomic_DNA"/>
</dbReference>
<dbReference type="EMBL" id="CAXDID020000425">
    <property type="protein sequence ID" value="CAL6090099.1"/>
    <property type="molecule type" value="Genomic_DNA"/>
</dbReference>
<keyword evidence="5" id="KW-1185">Reference proteome</keyword>
<dbReference type="EMBL" id="CATOUU010001120">
    <property type="protein sequence ID" value="CAI9973294.1"/>
    <property type="molecule type" value="Genomic_DNA"/>
</dbReference>
<organism evidence="1">
    <name type="scientific">Hexamita inflata</name>
    <dbReference type="NCBI Taxonomy" id="28002"/>
    <lineage>
        <taxon>Eukaryota</taxon>
        <taxon>Metamonada</taxon>
        <taxon>Diplomonadida</taxon>
        <taxon>Hexamitidae</taxon>
        <taxon>Hexamitinae</taxon>
        <taxon>Hexamita</taxon>
    </lineage>
</organism>
<gene>
    <name evidence="1" type="ORF">HINF_LOCUS60936</name>
    <name evidence="2" type="ORF">HINF_LOCUS60939</name>
    <name evidence="3" type="ORF">HINF_LOCUS65144</name>
    <name evidence="4" type="ORF">HINF_LOCUS65147</name>
</gene>
<evidence type="ECO:0000313" key="2">
    <source>
        <dbReference type="EMBL" id="CAI9973294.1"/>
    </source>
</evidence>
<name>A0AA86R8E2_9EUKA</name>
<evidence type="ECO:0000313" key="4">
    <source>
        <dbReference type="EMBL" id="CAL6090099.1"/>
    </source>
</evidence>
<reference evidence="3 5" key="2">
    <citation type="submission" date="2024-07" db="EMBL/GenBank/DDBJ databases">
        <authorList>
            <person name="Akdeniz Z."/>
        </authorList>
    </citation>
    <scope>NUCLEOTIDE SEQUENCE [LARGE SCALE GENOMIC DNA]</scope>
</reference>